<keyword evidence="6 9" id="KW-0472">Membrane</keyword>
<protein>
    <submittedName>
        <fullName evidence="12">Mannose 6-phosphate receptor-like protein 1</fullName>
    </submittedName>
</protein>
<evidence type="ECO:0000256" key="3">
    <source>
        <dbReference type="ARBA" id="ARBA00022692"/>
    </source>
</evidence>
<feature type="signal peptide" evidence="10">
    <location>
        <begin position="1"/>
        <end position="26"/>
    </location>
</feature>
<dbReference type="InterPro" id="IPR044865">
    <property type="entry name" value="MRH_dom"/>
</dbReference>
<keyword evidence="4 10" id="KW-0732">Signal</keyword>
<name>A0A0U1LQX7_TALIS</name>
<accession>A0A0U1LQX7</accession>
<evidence type="ECO:0000256" key="5">
    <source>
        <dbReference type="ARBA" id="ARBA00022989"/>
    </source>
</evidence>
<evidence type="ECO:0000313" key="12">
    <source>
        <dbReference type="EMBL" id="CRG85803.1"/>
    </source>
</evidence>
<evidence type="ECO:0000256" key="8">
    <source>
        <dbReference type="ARBA" id="ARBA00023180"/>
    </source>
</evidence>
<dbReference type="InterPro" id="IPR028927">
    <property type="entry name" value="Man-6-P_rcpt"/>
</dbReference>
<evidence type="ECO:0000256" key="2">
    <source>
        <dbReference type="ARBA" id="ARBA00022448"/>
    </source>
</evidence>
<dbReference type="Pfam" id="PF02157">
    <property type="entry name" value="Man-6-P_recep"/>
    <property type="match status" value="1"/>
</dbReference>
<dbReference type="Proteomes" id="UP000054383">
    <property type="component" value="Unassembled WGS sequence"/>
</dbReference>
<sequence length="363" mass="39686">MQVLTRPTWAIAFSILSASFTQVAHATSSSSPQSPKTSEIPCTVQSSTTGAYFDLNPIAIAPPELKDGRKIHKGDRDESWQAQGHDYGANFTLNICAPVIENVRDVVGVDKSRWQNVSAYYEYNDKIYSIGEQASRPVFRGRRLVLNYTNGSPCPNSPASRLGSGIYEDSQEYSYGPNNGAYFARDIKTTRRKSTIMSFLCDREALNAQATVSFVGSMDSCTYFFEVRSAAACGGVAMAPEGGLGPAGVFGVIALIAVLVYIVGGCAYQRTVMHQRGWRQFPNFSMWSELFGFIGDFFIIIFSSLTRCFTSKDSSAGYSRLNGSSQRNGLIGAIGGRGAGNRASRDVDAENRLIDQLDEEWND</sequence>
<comment type="subcellular location">
    <subcellularLocation>
        <location evidence="1">Endomembrane system</location>
    </subcellularLocation>
</comment>
<evidence type="ECO:0000256" key="4">
    <source>
        <dbReference type="ARBA" id="ARBA00022729"/>
    </source>
</evidence>
<feature type="domain" description="MRH" evidence="11">
    <location>
        <begin position="40"/>
        <end position="235"/>
    </location>
</feature>
<dbReference type="Gene3D" id="2.70.130.10">
    <property type="entry name" value="Mannose-6-phosphate receptor binding domain"/>
    <property type="match status" value="1"/>
</dbReference>
<keyword evidence="7" id="KW-1015">Disulfide bond</keyword>
<dbReference type="PANTHER" id="PTHR15071:SF0">
    <property type="entry name" value="MANNOSE 6-PHOSPHATE RECEPTOR-LIKE PROTEIN 1"/>
    <property type="match status" value="1"/>
</dbReference>
<dbReference type="InterPro" id="IPR009011">
    <property type="entry name" value="Man6P_isomerase_rcpt-bd_dom_sf"/>
</dbReference>
<evidence type="ECO:0000256" key="6">
    <source>
        <dbReference type="ARBA" id="ARBA00023136"/>
    </source>
</evidence>
<dbReference type="STRING" id="28573.A0A0U1LQX7"/>
<dbReference type="GO" id="GO:0005770">
    <property type="term" value="C:late endosome"/>
    <property type="evidence" value="ECO:0007669"/>
    <property type="project" value="TreeGrafter"/>
</dbReference>
<feature type="transmembrane region" description="Helical" evidence="9">
    <location>
        <begin position="243"/>
        <end position="263"/>
    </location>
</feature>
<reference evidence="12 13" key="1">
    <citation type="submission" date="2015-04" db="EMBL/GenBank/DDBJ databases">
        <authorList>
            <person name="Syromyatnikov M.Y."/>
            <person name="Popov V.N."/>
        </authorList>
    </citation>
    <scope>NUCLEOTIDE SEQUENCE [LARGE SCALE GENOMIC DNA]</scope>
    <source>
        <strain evidence="12">WF-38-12</strain>
    </source>
</reference>
<feature type="transmembrane region" description="Helical" evidence="9">
    <location>
        <begin position="284"/>
        <end position="305"/>
    </location>
</feature>
<evidence type="ECO:0000256" key="10">
    <source>
        <dbReference type="SAM" id="SignalP"/>
    </source>
</evidence>
<dbReference type="OrthoDB" id="4504960at2759"/>
<gene>
    <name evidence="12" type="ORF">PISL3812_02816</name>
</gene>
<keyword evidence="5 9" id="KW-1133">Transmembrane helix</keyword>
<evidence type="ECO:0000256" key="7">
    <source>
        <dbReference type="ARBA" id="ARBA00023157"/>
    </source>
</evidence>
<keyword evidence="2" id="KW-0813">Transport</keyword>
<dbReference type="GO" id="GO:0010008">
    <property type="term" value="C:endosome membrane"/>
    <property type="evidence" value="ECO:0007669"/>
    <property type="project" value="UniProtKB-SubCell"/>
</dbReference>
<dbReference type="GO" id="GO:0000139">
    <property type="term" value="C:Golgi membrane"/>
    <property type="evidence" value="ECO:0007669"/>
    <property type="project" value="UniProtKB-SubCell"/>
</dbReference>
<feature type="chain" id="PRO_5006711183" evidence="10">
    <location>
        <begin position="27"/>
        <end position="363"/>
    </location>
</feature>
<keyword evidence="3 9" id="KW-0812">Transmembrane</keyword>
<evidence type="ECO:0000256" key="1">
    <source>
        <dbReference type="ARBA" id="ARBA00004308"/>
    </source>
</evidence>
<evidence type="ECO:0000259" key="11">
    <source>
        <dbReference type="PROSITE" id="PS51914"/>
    </source>
</evidence>
<dbReference type="AlphaFoldDB" id="A0A0U1LQX7"/>
<keyword evidence="12" id="KW-0675">Receptor</keyword>
<dbReference type="EMBL" id="CVMT01000002">
    <property type="protein sequence ID" value="CRG85803.1"/>
    <property type="molecule type" value="Genomic_DNA"/>
</dbReference>
<proteinExistence type="predicted"/>
<dbReference type="OMA" id="RTKSTIM"/>
<organism evidence="12 13">
    <name type="scientific">Talaromyces islandicus</name>
    <name type="common">Penicillium islandicum</name>
    <dbReference type="NCBI Taxonomy" id="28573"/>
    <lineage>
        <taxon>Eukaryota</taxon>
        <taxon>Fungi</taxon>
        <taxon>Dikarya</taxon>
        <taxon>Ascomycota</taxon>
        <taxon>Pezizomycotina</taxon>
        <taxon>Eurotiomycetes</taxon>
        <taxon>Eurotiomycetidae</taxon>
        <taxon>Eurotiales</taxon>
        <taxon>Trichocomaceae</taxon>
        <taxon>Talaromyces</taxon>
        <taxon>Talaromyces sect. Islandici</taxon>
    </lineage>
</organism>
<keyword evidence="8" id="KW-0325">Glycoprotein</keyword>
<evidence type="ECO:0000313" key="13">
    <source>
        <dbReference type="Proteomes" id="UP000054383"/>
    </source>
</evidence>
<dbReference type="SUPFAM" id="SSF50911">
    <property type="entry name" value="Mannose 6-phosphate receptor domain"/>
    <property type="match status" value="1"/>
</dbReference>
<dbReference type="PANTHER" id="PTHR15071">
    <property type="entry name" value="MANNOSE-6-PHOSPHATE RECEPTOR FAMILY MEMBER"/>
    <property type="match status" value="1"/>
</dbReference>
<keyword evidence="13" id="KW-1185">Reference proteome</keyword>
<dbReference type="PROSITE" id="PS51914">
    <property type="entry name" value="MRH"/>
    <property type="match status" value="1"/>
</dbReference>
<evidence type="ECO:0000256" key="9">
    <source>
        <dbReference type="SAM" id="Phobius"/>
    </source>
</evidence>
<dbReference type="GO" id="GO:0007034">
    <property type="term" value="P:vacuolar transport"/>
    <property type="evidence" value="ECO:0007669"/>
    <property type="project" value="TreeGrafter"/>
</dbReference>